<evidence type="ECO:0000256" key="3">
    <source>
        <dbReference type="ARBA" id="ARBA00022989"/>
    </source>
</evidence>
<feature type="transmembrane region" description="Helical" evidence="6">
    <location>
        <begin position="49"/>
        <end position="72"/>
    </location>
</feature>
<feature type="transmembrane region" description="Helical" evidence="6">
    <location>
        <begin position="20"/>
        <end position="37"/>
    </location>
</feature>
<dbReference type="SUPFAM" id="SSF74653">
    <property type="entry name" value="TolA/TonB C-terminal domain"/>
    <property type="match status" value="1"/>
</dbReference>
<feature type="transmembrane region" description="Helical" evidence="6">
    <location>
        <begin position="313"/>
        <end position="333"/>
    </location>
</feature>
<dbReference type="EMBL" id="JAALLS010000010">
    <property type="protein sequence ID" value="NGP88530.1"/>
    <property type="molecule type" value="Genomic_DNA"/>
</dbReference>
<dbReference type="PROSITE" id="PS52015">
    <property type="entry name" value="TONB_CTD"/>
    <property type="match status" value="1"/>
</dbReference>
<dbReference type="GO" id="GO:0055085">
    <property type="term" value="P:transmembrane transport"/>
    <property type="evidence" value="ECO:0007669"/>
    <property type="project" value="InterPro"/>
</dbReference>
<dbReference type="RefSeq" id="WP_165268344.1">
    <property type="nucleotide sequence ID" value="NZ_JAALLS010000010.1"/>
</dbReference>
<comment type="caution">
    <text evidence="8">The sequence shown here is derived from an EMBL/GenBank/DDBJ whole genome shotgun (WGS) entry which is preliminary data.</text>
</comment>
<proteinExistence type="predicted"/>
<evidence type="ECO:0000256" key="1">
    <source>
        <dbReference type="ARBA" id="ARBA00004167"/>
    </source>
</evidence>
<keyword evidence="3 6" id="KW-1133">Transmembrane helix</keyword>
<comment type="subcellular location">
    <subcellularLocation>
        <location evidence="1">Membrane</location>
        <topology evidence="1">Single-pass membrane protein</topology>
    </subcellularLocation>
</comment>
<feature type="domain" description="TonB C-terminal" evidence="7">
    <location>
        <begin position="450"/>
        <end position="542"/>
    </location>
</feature>
<dbReference type="CDD" id="cd07341">
    <property type="entry name" value="M56_BlaR1_MecR1_like"/>
    <property type="match status" value="1"/>
</dbReference>
<dbReference type="AlphaFoldDB" id="A0A6M1TIV3"/>
<evidence type="ECO:0000256" key="4">
    <source>
        <dbReference type="ARBA" id="ARBA00023136"/>
    </source>
</evidence>
<organism evidence="8 9">
    <name type="scientific">Fodinibius halophilus</name>
    <dbReference type="NCBI Taxonomy" id="1736908"/>
    <lineage>
        <taxon>Bacteria</taxon>
        <taxon>Pseudomonadati</taxon>
        <taxon>Balneolota</taxon>
        <taxon>Balneolia</taxon>
        <taxon>Balneolales</taxon>
        <taxon>Balneolaceae</taxon>
        <taxon>Fodinibius</taxon>
    </lineage>
</organism>
<gene>
    <name evidence="8" type="ORF">G3569_09190</name>
</gene>
<keyword evidence="9" id="KW-1185">Reference proteome</keyword>
<dbReference type="InterPro" id="IPR037682">
    <property type="entry name" value="TonB_C"/>
</dbReference>
<sequence>MTKVYSFLYSFGDQMLDYVWFPLLIWTVLAIPFTLLLKWTEKISPVYQYHCRIGLQLTLPLGIIGAALAPFFTSTSAATQSMAFIVVKNPLPSVSAPSSSSAAFTFSDPMLWVGLMSVITILGALFFLAKMLFQLLQLKKMELTHHFRPLYQCRELVSNLPKIDKHAANTLIAYSKEATIPYTYGWRNTKIVIPADLKSDSDALCMAVQHELMHIKHNDFLFNTINIFVRSLFWFHPLLHYLYNSSEEYREITCDNEVLAQNTFSKKQYASLLYELAQREYRTQLAMSMAVNPSSLKKRIKILSDNTNFTSKLRTSFLIALTSAVFIVLAISCTDMTDGGITKPEVNQAQDEMQKPPKPASPLYVINGEQWTDKNKIKNELAGLKTKYIKSIDVLKGDKAKEKYGKAGESGVIEIQINNPDKAFTDLKDKNSVEPPPKKKDHFVAVEKMPELIGGLASLQKKIDYPEMARKAGIEGRVIVQFIVNEQGQVENPQVIRGIGGGADKEALRVIKQAKFKPGTQQDQKVRVQYSLPITFRLQTSD</sequence>
<evidence type="ECO:0000259" key="7">
    <source>
        <dbReference type="PROSITE" id="PS52015"/>
    </source>
</evidence>
<reference evidence="8 9" key="1">
    <citation type="submission" date="2020-02" db="EMBL/GenBank/DDBJ databases">
        <title>Aliifodinibius halophilus 2W32, complete genome.</title>
        <authorList>
            <person name="Li Y."/>
            <person name="Wu S."/>
        </authorList>
    </citation>
    <scope>NUCLEOTIDE SEQUENCE [LARGE SCALE GENOMIC DNA]</scope>
    <source>
        <strain evidence="8 9">2W32</strain>
    </source>
</reference>
<dbReference type="Pfam" id="PF05569">
    <property type="entry name" value="Peptidase_M56"/>
    <property type="match status" value="1"/>
</dbReference>
<dbReference type="Gene3D" id="3.30.1150.10">
    <property type="match status" value="1"/>
</dbReference>
<feature type="transmembrane region" description="Helical" evidence="6">
    <location>
        <begin position="110"/>
        <end position="133"/>
    </location>
</feature>
<keyword evidence="4 6" id="KW-0472">Membrane</keyword>
<dbReference type="InterPro" id="IPR006260">
    <property type="entry name" value="TonB/TolA_C"/>
</dbReference>
<name>A0A6M1TIV3_9BACT</name>
<dbReference type="InterPro" id="IPR008756">
    <property type="entry name" value="Peptidase_M56"/>
</dbReference>
<dbReference type="InterPro" id="IPR052173">
    <property type="entry name" value="Beta-lactam_resp_regulator"/>
</dbReference>
<protein>
    <submittedName>
        <fullName evidence="8">M56 family metallopeptidase</fullName>
    </submittedName>
</protein>
<dbReference type="Pfam" id="PF03544">
    <property type="entry name" value="TonB_C"/>
    <property type="match status" value="1"/>
</dbReference>
<evidence type="ECO:0000256" key="2">
    <source>
        <dbReference type="ARBA" id="ARBA00022692"/>
    </source>
</evidence>
<evidence type="ECO:0000313" key="9">
    <source>
        <dbReference type="Proteomes" id="UP000479132"/>
    </source>
</evidence>
<dbReference type="NCBIfam" id="TIGR01352">
    <property type="entry name" value="tonB_Cterm"/>
    <property type="match status" value="1"/>
</dbReference>
<evidence type="ECO:0000256" key="6">
    <source>
        <dbReference type="SAM" id="Phobius"/>
    </source>
</evidence>
<evidence type="ECO:0000256" key="5">
    <source>
        <dbReference type="SAM" id="MobiDB-lite"/>
    </source>
</evidence>
<keyword evidence="2 6" id="KW-0812">Transmembrane</keyword>
<accession>A0A6M1TIV3</accession>
<dbReference type="Proteomes" id="UP000479132">
    <property type="component" value="Unassembled WGS sequence"/>
</dbReference>
<evidence type="ECO:0000313" key="8">
    <source>
        <dbReference type="EMBL" id="NGP88530.1"/>
    </source>
</evidence>
<dbReference type="PANTHER" id="PTHR34978">
    <property type="entry name" value="POSSIBLE SENSOR-TRANSDUCER PROTEIN BLAR"/>
    <property type="match status" value="1"/>
</dbReference>
<dbReference type="GO" id="GO:0016020">
    <property type="term" value="C:membrane"/>
    <property type="evidence" value="ECO:0007669"/>
    <property type="project" value="UniProtKB-SubCell"/>
</dbReference>
<dbReference type="Gene3D" id="2.170.130.10">
    <property type="entry name" value="TonB-dependent receptor, plug domain"/>
    <property type="match status" value="1"/>
</dbReference>
<feature type="region of interest" description="Disordered" evidence="5">
    <location>
        <begin position="342"/>
        <end position="362"/>
    </location>
</feature>
<dbReference type="PANTHER" id="PTHR34978:SF3">
    <property type="entry name" value="SLR0241 PROTEIN"/>
    <property type="match status" value="1"/>
</dbReference>
<dbReference type="InterPro" id="IPR037066">
    <property type="entry name" value="Plug_dom_sf"/>
</dbReference>